<keyword evidence="3" id="KW-1185">Reference proteome</keyword>
<dbReference type="Pfam" id="PF12146">
    <property type="entry name" value="Hydrolase_4"/>
    <property type="match status" value="1"/>
</dbReference>
<keyword evidence="2" id="KW-0378">Hydrolase</keyword>
<dbReference type="RefSeq" id="WP_131167594.1">
    <property type="nucleotide sequence ID" value="NZ_SDMQ01000004.1"/>
</dbReference>
<evidence type="ECO:0000313" key="3">
    <source>
        <dbReference type="Proteomes" id="UP000292373"/>
    </source>
</evidence>
<dbReference type="GO" id="GO:0016787">
    <property type="term" value="F:hydrolase activity"/>
    <property type="evidence" value="ECO:0007669"/>
    <property type="project" value="UniProtKB-KW"/>
</dbReference>
<dbReference type="Proteomes" id="UP000292373">
    <property type="component" value="Unassembled WGS sequence"/>
</dbReference>
<dbReference type="EMBL" id="SDMQ01000004">
    <property type="protein sequence ID" value="TBT85945.1"/>
    <property type="molecule type" value="Genomic_DNA"/>
</dbReference>
<dbReference type="InterPro" id="IPR022742">
    <property type="entry name" value="Hydrolase_4"/>
</dbReference>
<proteinExistence type="predicted"/>
<dbReference type="InterPro" id="IPR051044">
    <property type="entry name" value="MAG_DAG_Lipase"/>
</dbReference>
<comment type="caution">
    <text evidence="2">The sequence shown here is derived from an EMBL/GenBank/DDBJ whole genome shotgun (WGS) entry which is preliminary data.</text>
</comment>
<dbReference type="PANTHER" id="PTHR11614">
    <property type="entry name" value="PHOSPHOLIPASE-RELATED"/>
    <property type="match status" value="1"/>
</dbReference>
<dbReference type="AlphaFoldDB" id="A0A4Q9KEP9"/>
<evidence type="ECO:0000259" key="1">
    <source>
        <dbReference type="Pfam" id="PF12146"/>
    </source>
</evidence>
<protein>
    <submittedName>
        <fullName evidence="2">Alpha/beta hydrolase</fullName>
    </submittedName>
</protein>
<evidence type="ECO:0000313" key="2">
    <source>
        <dbReference type="EMBL" id="TBT85945.1"/>
    </source>
</evidence>
<accession>A0A4Q9KEP9</accession>
<dbReference type="SUPFAM" id="SSF53474">
    <property type="entry name" value="alpha/beta-Hydrolases"/>
    <property type="match status" value="1"/>
</dbReference>
<name>A0A4Q9KEP9_9ACTN</name>
<feature type="domain" description="Serine aminopeptidase S33" evidence="1">
    <location>
        <begin position="26"/>
        <end position="267"/>
    </location>
</feature>
<dbReference type="OrthoDB" id="9806902at2"/>
<organism evidence="2 3">
    <name type="scientific">Propioniciclava sinopodophylli</name>
    <dbReference type="NCBI Taxonomy" id="1837344"/>
    <lineage>
        <taxon>Bacteria</taxon>
        <taxon>Bacillati</taxon>
        <taxon>Actinomycetota</taxon>
        <taxon>Actinomycetes</taxon>
        <taxon>Propionibacteriales</taxon>
        <taxon>Propionibacteriaceae</taxon>
        <taxon>Propioniciclava</taxon>
    </lineage>
</organism>
<gene>
    <name evidence="2" type="ORF">ET989_05715</name>
</gene>
<dbReference type="Gene3D" id="3.40.50.1820">
    <property type="entry name" value="alpha/beta hydrolase"/>
    <property type="match status" value="1"/>
</dbReference>
<sequence length="284" mass="30338">MEETTFTVPSDDGIDLHVYRWAPEGEPRAVIQVQHGLAEHGARYRRFAEALTAAGYLVYAPDARGSGLTAAGKHGDWGPDGWQGWVDDLGVLNKRIREDAPGLPLVLFGHSMGSFATQHFLLDHASDVDAVVLSGTGDAAVLAPMLGSDAPTDLSAFNAPFEHRTGFEWLSRDADEVDKYVADPLCGWAAPSPAGIVSLARAADPEALSAIPKDLPILLISGRDDPVGGAGGEGVEAVAQRYRDAGLTDVEVHLYPEARHELLNETNRDEVTADVIAFLDRALP</sequence>
<dbReference type="InterPro" id="IPR029058">
    <property type="entry name" value="AB_hydrolase_fold"/>
</dbReference>
<reference evidence="2 3" key="1">
    <citation type="submission" date="2019-01" db="EMBL/GenBank/DDBJ databases">
        <title>Lactibacter flavus gen. nov., sp. nov., a novel bacterium of the family Propionibacteriaceae isolated from raw milk and dairy products.</title>
        <authorList>
            <person name="Huptas C."/>
            <person name="Wenning M."/>
            <person name="Breitenwieser F."/>
            <person name="Doll E."/>
            <person name="Von Neubeck M."/>
            <person name="Busse H.-J."/>
            <person name="Scherer S."/>
        </authorList>
    </citation>
    <scope>NUCLEOTIDE SEQUENCE [LARGE SCALE GENOMIC DNA]</scope>
    <source>
        <strain evidence="2 3">KCTC 33808</strain>
    </source>
</reference>